<evidence type="ECO:0000256" key="1">
    <source>
        <dbReference type="ARBA" id="ARBA00001941"/>
    </source>
</evidence>
<evidence type="ECO:0000256" key="3">
    <source>
        <dbReference type="ARBA" id="ARBA00022729"/>
    </source>
</evidence>
<dbReference type="Pfam" id="PF01522">
    <property type="entry name" value="Polysacc_deac_1"/>
    <property type="match status" value="1"/>
</dbReference>
<proteinExistence type="predicted"/>
<dbReference type="SUPFAM" id="SSF88713">
    <property type="entry name" value="Glycoside hydrolase/deacetylase"/>
    <property type="match status" value="1"/>
</dbReference>
<dbReference type="InterPro" id="IPR011330">
    <property type="entry name" value="Glyco_hydro/deAcase_b/a-brl"/>
</dbReference>
<dbReference type="eggNOG" id="ENOG502S8H7">
    <property type="taxonomic scope" value="Eukaryota"/>
</dbReference>
<evidence type="ECO:0000256" key="6">
    <source>
        <dbReference type="ARBA" id="ARBA00023285"/>
    </source>
</evidence>
<feature type="domain" description="NodB homology" evidence="8">
    <location>
        <begin position="204"/>
        <end position="391"/>
    </location>
</feature>
<dbReference type="InterPro" id="IPR002509">
    <property type="entry name" value="NODB_dom"/>
</dbReference>
<protein>
    <submittedName>
        <fullName evidence="9">Polysaccharide deacetylase</fullName>
    </submittedName>
</protein>
<dbReference type="Proteomes" id="UP000018001">
    <property type="component" value="Unassembled WGS sequence"/>
</dbReference>
<dbReference type="OrthoDB" id="2128708at2759"/>
<evidence type="ECO:0000256" key="4">
    <source>
        <dbReference type="ARBA" id="ARBA00022801"/>
    </source>
</evidence>
<evidence type="ECO:0000259" key="8">
    <source>
        <dbReference type="PROSITE" id="PS51677"/>
    </source>
</evidence>
<dbReference type="Gene3D" id="3.20.20.370">
    <property type="entry name" value="Glycoside hydrolase/deacetylase"/>
    <property type="match status" value="1"/>
</dbReference>
<dbReference type="CDD" id="cd10917">
    <property type="entry name" value="CE4_NodB_like_6s_7s"/>
    <property type="match status" value="1"/>
</dbReference>
<dbReference type="EMBL" id="BAUL01000023">
    <property type="protein sequence ID" value="GAD92343.1"/>
    <property type="molecule type" value="Genomic_DNA"/>
</dbReference>
<dbReference type="GO" id="GO:0016810">
    <property type="term" value="F:hydrolase activity, acting on carbon-nitrogen (but not peptide) bonds"/>
    <property type="evidence" value="ECO:0007669"/>
    <property type="project" value="InterPro"/>
</dbReference>
<keyword evidence="2" id="KW-0479">Metal-binding</keyword>
<organism evidence="9 10">
    <name type="scientific">Byssochlamys spectabilis (strain No. 5 / NBRC 109023)</name>
    <name type="common">Paecilomyces variotii</name>
    <dbReference type="NCBI Taxonomy" id="1356009"/>
    <lineage>
        <taxon>Eukaryota</taxon>
        <taxon>Fungi</taxon>
        <taxon>Dikarya</taxon>
        <taxon>Ascomycota</taxon>
        <taxon>Pezizomycotina</taxon>
        <taxon>Eurotiomycetes</taxon>
        <taxon>Eurotiomycetidae</taxon>
        <taxon>Eurotiales</taxon>
        <taxon>Thermoascaceae</taxon>
        <taxon>Paecilomyces</taxon>
    </lineage>
</organism>
<comment type="caution">
    <text evidence="9">The sequence shown here is derived from an EMBL/GenBank/DDBJ whole genome shotgun (WGS) entry which is preliminary data.</text>
</comment>
<keyword evidence="5" id="KW-0119">Carbohydrate metabolism</keyword>
<dbReference type="HOGENOM" id="CLU_022194_1_0_1"/>
<comment type="cofactor">
    <cofactor evidence="1">
        <name>Co(2+)</name>
        <dbReference type="ChEBI" id="CHEBI:48828"/>
    </cofactor>
</comment>
<gene>
    <name evidence="9" type="ORF">PVAR5_0934</name>
</gene>
<evidence type="ECO:0000256" key="7">
    <source>
        <dbReference type="SAM" id="SignalP"/>
    </source>
</evidence>
<name>V5FKK1_BYSSN</name>
<keyword evidence="3 7" id="KW-0732">Signal</keyword>
<dbReference type="PANTHER" id="PTHR46471:SF6">
    <property type="entry name" value="GLYCOSYL HYDROLASE"/>
    <property type="match status" value="1"/>
</dbReference>
<keyword evidence="6" id="KW-0170">Cobalt</keyword>
<sequence>MELLYQEIRRSYSTILVLFLVVLEVLADHQTDRLVVDTFARADFNDLNAWHGTGEQMPDEYGRNYVRLSPTDPDQNYHTQFSSYCFDMRSYDNMYLHVVFSGTDKFSVSLNEHNEHCDPHMHPYPATWDSVEATRYAKGGDIYIPLSHFAIDLSRVLSVSFHGFYTHETVTLYRVEIVPEVPAYFEVPPKLSSGTMVLKCRRPNSFAFGIDDGQPEFAQEVMRIIEEEDILVTFFVVGTGLRTKDANFTEVYREMLRRGHQVALHSYTHPKMESLQTVQEIDEEILKSIDTQEDLLGVRSRYFRPPFGTVGSRTRQRLAALIRDPYIVNWSVDIEDWLYADSDTPEKQLEAFQRDVNRGGDLVVMHYLSPSTVGYFRDVIRIAKATGKTIMRVDQCMDDPDAPALPRS</sequence>
<dbReference type="InParanoid" id="V5FKK1"/>
<feature type="signal peptide" evidence="7">
    <location>
        <begin position="1"/>
        <end position="27"/>
    </location>
</feature>
<keyword evidence="4" id="KW-0378">Hydrolase</keyword>
<evidence type="ECO:0000256" key="5">
    <source>
        <dbReference type="ARBA" id="ARBA00023277"/>
    </source>
</evidence>
<feature type="chain" id="PRO_5004736125" evidence="7">
    <location>
        <begin position="28"/>
        <end position="408"/>
    </location>
</feature>
<evidence type="ECO:0000313" key="10">
    <source>
        <dbReference type="Proteomes" id="UP000018001"/>
    </source>
</evidence>
<evidence type="ECO:0000313" key="9">
    <source>
        <dbReference type="EMBL" id="GAD92343.1"/>
    </source>
</evidence>
<accession>V5FKK1</accession>
<dbReference type="AlphaFoldDB" id="V5FKK1"/>
<dbReference type="PROSITE" id="PS51677">
    <property type="entry name" value="NODB"/>
    <property type="match status" value="1"/>
</dbReference>
<dbReference type="PANTHER" id="PTHR46471">
    <property type="entry name" value="CHITIN DEACETYLASE"/>
    <property type="match status" value="1"/>
</dbReference>
<dbReference type="GO" id="GO:0046872">
    <property type="term" value="F:metal ion binding"/>
    <property type="evidence" value="ECO:0007669"/>
    <property type="project" value="UniProtKB-KW"/>
</dbReference>
<reference evidence="10" key="1">
    <citation type="journal article" date="2014" name="Genome Announc.">
        <title>Draft genome sequence of the formaldehyde-resistant fungus Byssochlamys spectabilis No. 5 (anamorph Paecilomyces variotii No. 5) (NBRC109023).</title>
        <authorList>
            <person name="Oka T."/>
            <person name="Ekino K."/>
            <person name="Fukuda K."/>
            <person name="Nomura Y."/>
        </authorList>
    </citation>
    <scope>NUCLEOTIDE SEQUENCE [LARGE SCALE GENOMIC DNA]</scope>
    <source>
        <strain evidence="10">No. 5 / NBRC 109023</strain>
    </source>
</reference>
<dbReference type="GO" id="GO:0005975">
    <property type="term" value="P:carbohydrate metabolic process"/>
    <property type="evidence" value="ECO:0007669"/>
    <property type="project" value="InterPro"/>
</dbReference>
<keyword evidence="10" id="KW-1185">Reference proteome</keyword>
<evidence type="ECO:0000256" key="2">
    <source>
        <dbReference type="ARBA" id="ARBA00022723"/>
    </source>
</evidence>